<dbReference type="PIRSF" id="PIRSF000699">
    <property type="entry name" value="PTS_IILac_III"/>
    <property type="match status" value="1"/>
</dbReference>
<evidence type="ECO:0000256" key="2">
    <source>
        <dbReference type="ARBA" id="ARBA00022597"/>
    </source>
</evidence>
<keyword evidence="6" id="KW-0479">Metal-binding</keyword>
<evidence type="ECO:0000256" key="3">
    <source>
        <dbReference type="ARBA" id="ARBA00022679"/>
    </source>
</evidence>
<keyword evidence="4" id="KW-0598">Phosphotransferase system</keyword>
<protein>
    <submittedName>
        <fullName evidence="9">PTS lactose/cellobiose transporter subunit IIA</fullName>
    </submittedName>
</protein>
<dbReference type="GO" id="GO:0009401">
    <property type="term" value="P:phosphoenolpyruvate-dependent sugar phosphotransferase system"/>
    <property type="evidence" value="ECO:0007669"/>
    <property type="project" value="UniProtKB-KW"/>
</dbReference>
<dbReference type="EMBL" id="WJQT01000004">
    <property type="protein sequence ID" value="MRJ46809.1"/>
    <property type="molecule type" value="Genomic_DNA"/>
</dbReference>
<dbReference type="Pfam" id="PF02255">
    <property type="entry name" value="PTS_IIA"/>
    <property type="match status" value="1"/>
</dbReference>
<proteinExistence type="predicted"/>
<reference evidence="9 10" key="1">
    <citation type="submission" date="2019-11" db="EMBL/GenBank/DDBJ databases">
        <title>Characterisation of Fundicoccus ignavus gen. nov. sp. nov., a novel genus of the family Aerococcaceae from bulk tank milk.</title>
        <authorList>
            <person name="Siebert A."/>
            <person name="Huptas C."/>
            <person name="Wenning M."/>
            <person name="Scherer S."/>
            <person name="Doll E.V."/>
        </authorList>
    </citation>
    <scope>NUCLEOTIDE SEQUENCE [LARGE SCALE GENOMIC DNA]</scope>
    <source>
        <strain evidence="9 10">DSM 109652</strain>
    </source>
</reference>
<evidence type="ECO:0000256" key="6">
    <source>
        <dbReference type="PIRSR" id="PIRSR000699-2"/>
    </source>
</evidence>
<keyword evidence="2" id="KW-0762">Sugar transport</keyword>
<feature type="binding site" evidence="6">
    <location>
        <position position="79"/>
    </location>
    <ligand>
        <name>Mg(2+)</name>
        <dbReference type="ChEBI" id="CHEBI:18420"/>
        <note>ligand shared between all trimeric partners</note>
    </ligand>
</feature>
<comment type="caution">
    <text evidence="9">The sequence shown here is derived from an EMBL/GenBank/DDBJ whole genome shotgun (WGS) entry which is preliminary data.</text>
</comment>
<dbReference type="InterPro" id="IPR003188">
    <property type="entry name" value="PTS_IIA_lac/cel"/>
</dbReference>
<feature type="coiled-coil region" evidence="8">
    <location>
        <begin position="27"/>
        <end position="54"/>
    </location>
</feature>
<evidence type="ECO:0000256" key="4">
    <source>
        <dbReference type="ARBA" id="ARBA00022683"/>
    </source>
</evidence>
<dbReference type="RefSeq" id="WP_153831900.1">
    <property type="nucleotide sequence ID" value="NZ_WJQT01000004.1"/>
</dbReference>
<feature type="active site" description="Tele-phosphohistidine intermediate" evidence="5">
    <location>
        <position position="76"/>
    </location>
</feature>
<gene>
    <name evidence="9" type="ORF">GF867_04390</name>
</gene>
<dbReference type="PROSITE" id="PS51095">
    <property type="entry name" value="PTS_EIIA_TYPE_3"/>
    <property type="match status" value="1"/>
</dbReference>
<keyword evidence="1" id="KW-0813">Transport</keyword>
<organism evidence="9 10">
    <name type="scientific">Fundicoccus ignavus</name>
    <dbReference type="NCBI Taxonomy" id="2664442"/>
    <lineage>
        <taxon>Bacteria</taxon>
        <taxon>Bacillati</taxon>
        <taxon>Bacillota</taxon>
        <taxon>Bacilli</taxon>
        <taxon>Lactobacillales</taxon>
        <taxon>Aerococcaceae</taxon>
        <taxon>Fundicoccus</taxon>
    </lineage>
</organism>
<keyword evidence="8" id="KW-0175">Coiled coil</keyword>
<evidence type="ECO:0000256" key="5">
    <source>
        <dbReference type="PIRSR" id="PIRSR000699-1"/>
    </source>
</evidence>
<name>A0A844BXP6_9LACT</name>
<evidence type="ECO:0000313" key="10">
    <source>
        <dbReference type="Proteomes" id="UP000440066"/>
    </source>
</evidence>
<dbReference type="GO" id="GO:0046872">
    <property type="term" value="F:metal ion binding"/>
    <property type="evidence" value="ECO:0007669"/>
    <property type="project" value="UniProtKB-KW"/>
</dbReference>
<accession>A0A844BXP6</accession>
<evidence type="ECO:0000256" key="1">
    <source>
        <dbReference type="ARBA" id="ARBA00022448"/>
    </source>
</evidence>
<keyword evidence="3" id="KW-0808">Transferase</keyword>
<dbReference type="PANTHER" id="PTHR34382:SF7">
    <property type="entry name" value="PTS SYSTEM N,N'-DIACETYLCHITOBIOSE-SPECIFIC EIIA COMPONENT"/>
    <property type="match status" value="1"/>
</dbReference>
<evidence type="ECO:0000313" key="9">
    <source>
        <dbReference type="EMBL" id="MRJ46809.1"/>
    </source>
</evidence>
<sequence>MEDNNLAVMNLIINAGDAKSSAMEAIYAAKKQDITGAREKIKEANLKINKAHNSQTDLLTAEANGNHAEITLLMIHAQDHLMTALTFLDLAKELVDVYDTIQNMTQQSEAN</sequence>
<comment type="cofactor">
    <cofactor evidence="6">
        <name>Mg(2+)</name>
        <dbReference type="ChEBI" id="CHEBI:18420"/>
    </cofactor>
    <text evidence="6">Binds 1 Mg(2+) ion per trimer.</text>
</comment>
<dbReference type="InterPro" id="IPR036542">
    <property type="entry name" value="PTS_IIA_lac/cel_sf"/>
</dbReference>
<keyword evidence="6" id="KW-0460">Magnesium</keyword>
<dbReference type="GO" id="GO:0016740">
    <property type="term" value="F:transferase activity"/>
    <property type="evidence" value="ECO:0007669"/>
    <property type="project" value="UniProtKB-KW"/>
</dbReference>
<evidence type="ECO:0000256" key="8">
    <source>
        <dbReference type="SAM" id="Coils"/>
    </source>
</evidence>
<evidence type="ECO:0000256" key="7">
    <source>
        <dbReference type="PROSITE-ProRule" id="PRU00418"/>
    </source>
</evidence>
<dbReference type="AlphaFoldDB" id="A0A844BXP6"/>
<dbReference type="CDD" id="cd00215">
    <property type="entry name" value="PTS_IIA_lac"/>
    <property type="match status" value="1"/>
</dbReference>
<dbReference type="SUPFAM" id="SSF46973">
    <property type="entry name" value="Enzyme IIa from lactose specific PTS, IIa-lac"/>
    <property type="match status" value="1"/>
</dbReference>
<dbReference type="Gene3D" id="1.20.58.80">
    <property type="entry name" value="Phosphotransferase system, lactose/cellobiose-type IIA subunit"/>
    <property type="match status" value="1"/>
</dbReference>
<feature type="modified residue" description="Phosphohistidine; by HPr" evidence="7">
    <location>
        <position position="76"/>
    </location>
</feature>
<dbReference type="PANTHER" id="PTHR34382">
    <property type="entry name" value="PTS SYSTEM N,N'-DIACETYLCHITOBIOSE-SPECIFIC EIIA COMPONENT"/>
    <property type="match status" value="1"/>
</dbReference>
<dbReference type="Proteomes" id="UP000440066">
    <property type="component" value="Unassembled WGS sequence"/>
</dbReference>